<dbReference type="InterPro" id="IPR013783">
    <property type="entry name" value="Ig-like_fold"/>
</dbReference>
<keyword evidence="3 7" id="KW-1134">Transmembrane beta strand</keyword>
<dbReference type="InterPro" id="IPR008969">
    <property type="entry name" value="CarboxyPept-like_regulatory"/>
</dbReference>
<evidence type="ECO:0000313" key="9">
    <source>
        <dbReference type="EMBL" id="MBZ4036699.1"/>
    </source>
</evidence>
<dbReference type="PROSITE" id="PS52016">
    <property type="entry name" value="TONB_DEPENDENT_REC_3"/>
    <property type="match status" value="1"/>
</dbReference>
<protein>
    <submittedName>
        <fullName evidence="9">SusC/RagA family TonB-linked outer membrane protein</fullName>
    </submittedName>
</protein>
<dbReference type="SUPFAM" id="SSF49464">
    <property type="entry name" value="Carboxypeptidase regulatory domain-like"/>
    <property type="match status" value="1"/>
</dbReference>
<dbReference type="NCBIfam" id="TIGR04057">
    <property type="entry name" value="SusC_RagA_signa"/>
    <property type="match status" value="1"/>
</dbReference>
<keyword evidence="4 7" id="KW-0812">Transmembrane</keyword>
<keyword evidence="10" id="KW-1185">Reference proteome</keyword>
<dbReference type="GO" id="GO:0009279">
    <property type="term" value="C:cell outer membrane"/>
    <property type="evidence" value="ECO:0007669"/>
    <property type="project" value="UniProtKB-SubCell"/>
</dbReference>
<dbReference type="Pfam" id="PF07715">
    <property type="entry name" value="Plug"/>
    <property type="match status" value="1"/>
</dbReference>
<dbReference type="InterPro" id="IPR023997">
    <property type="entry name" value="TonB-dep_OMP_SusC/RagA_CS"/>
</dbReference>
<keyword evidence="6 7" id="KW-0998">Cell outer membrane</keyword>
<evidence type="ECO:0000256" key="1">
    <source>
        <dbReference type="ARBA" id="ARBA00004571"/>
    </source>
</evidence>
<dbReference type="AlphaFoldDB" id="A0A9X1KRQ4"/>
<dbReference type="Gene3D" id="2.170.130.10">
    <property type="entry name" value="TonB-dependent receptor, plug domain"/>
    <property type="match status" value="1"/>
</dbReference>
<dbReference type="Proteomes" id="UP001139366">
    <property type="component" value="Unassembled WGS sequence"/>
</dbReference>
<keyword evidence="2 7" id="KW-0813">Transport</keyword>
<comment type="subcellular location">
    <subcellularLocation>
        <location evidence="1 7">Cell outer membrane</location>
        <topology evidence="1 7">Multi-pass membrane protein</topology>
    </subcellularLocation>
</comment>
<name>A0A9X1KRQ4_9FLAO</name>
<dbReference type="Pfam" id="PF13715">
    <property type="entry name" value="CarbopepD_reg_2"/>
    <property type="match status" value="1"/>
</dbReference>
<dbReference type="EMBL" id="JAINUY010000006">
    <property type="protein sequence ID" value="MBZ4036699.1"/>
    <property type="molecule type" value="Genomic_DNA"/>
</dbReference>
<gene>
    <name evidence="9" type="ORF">K6T82_18155</name>
</gene>
<evidence type="ECO:0000256" key="2">
    <source>
        <dbReference type="ARBA" id="ARBA00022448"/>
    </source>
</evidence>
<reference evidence="9 10" key="1">
    <citation type="journal article" date="2023" name="Antonie Van Leeuwenhoek">
        <title>Flavobacterium potami sp. nov., a multi-metal resistance genes harbouring bacterium isolated from shallow river silt.</title>
        <authorList>
            <person name="Li S."/>
            <person name="Mao S."/>
            <person name="Mu W."/>
            <person name="Guo B."/>
            <person name="Li C."/>
            <person name="Zhu Q."/>
            <person name="Hou X."/>
            <person name="Zhao Y."/>
            <person name="Wei S."/>
            <person name="Liu H."/>
            <person name="Liu A."/>
        </authorList>
    </citation>
    <scope>NUCLEOTIDE SEQUENCE [LARGE SCALE GENOMIC DNA]</scope>
    <source>
        <strain evidence="9 10">17A</strain>
    </source>
</reference>
<evidence type="ECO:0000256" key="7">
    <source>
        <dbReference type="PROSITE-ProRule" id="PRU01360"/>
    </source>
</evidence>
<dbReference type="InterPro" id="IPR023996">
    <property type="entry name" value="TonB-dep_OMP_SusC/RagA"/>
</dbReference>
<sequence>MKNLSLNKGRPSCLCIFIFVLLLSNQIIANELTFRSYTKQSQQQITGTVSDALGPLPSVTVMIKGTTISTVADEKGNFSITANSTDILVFSFIGYATKEILIGNKISFNIVLVEDSTQLKEVTINAGYYSVKEKERTGSIARITAKDIETQPVTNVLATMQGRMAGVEIIQDSGAPGGAFQIKIRGINSLRADGNEPLYIIDGVPFSSETIGSNQTYNGNPSLTSPLNSINPGDIESIEVLKDADATAIYGSRGANGVVLITTKKGRGEKTTFAVNTFTSYGTVTRMLDLMNTQQYLAMRREAFANDGYTEFPEYAYDVNGTWDQNRYTDWQKELIGGTSEIHNLQASVSGGGSATQYLLSGTYRTETTVMPGDFNYGKGSVHFSMNHRSEDQKFKLQFSSGYTSQKNKQPTVDLASISRTLAPNAPALYTSDGELNWENSTWTNPLGVLKGEFIAKINTLNANAVLSYNFLPELQFKTNLGFTDLSNNESKTEPSTMYDPAYGLTSHDSALYNSLTDRQSWIIEPQLNYRLTLGNSQFDALVGGTFQNQITSRMYQLGSDFSSNALIHDMTSAALTSVALSDETVYRYQAFFARINYNLNKRYIINVTGRRDGSSRFGPGRQFANFGAIGAAWIFSSASFLTNNKILSFGKLRASYGVTGNDQIGDYQFLDTYTSSGGNYQGVNGLQPSRLYNPAFGWESNKKFEIALETGFLNDRLYLTSSYYLNRSSDQLVGIPLPATTGFPSLTANLGATVQNSGLEVTLRTINFQGKDFSWITNINISANRNKLIAFPGLATSTYRNRYVIGQSINIRKVYNYLGMNTNTGIYEFADANGDGVVTASNDLTEIADLTPKYFGGFQNQITYKGLQLDFLFQFVKQKNFGYYPSSPGDFGNQLSNVTQHWQQPGDQAPYQPYTSGDNSDVVGAYFKYSNSDAAIIDASYIRLKNISLMYDLPLPTLNKLKCKLFIQGQNLLTFTSYNNGDPELAYAAYLPPLKLYTAGIQLTF</sequence>
<accession>A0A9X1KRQ4</accession>
<feature type="domain" description="TonB-dependent receptor plug" evidence="8">
    <location>
        <begin position="134"/>
        <end position="258"/>
    </location>
</feature>
<dbReference type="InterPro" id="IPR012910">
    <property type="entry name" value="Plug_dom"/>
</dbReference>
<keyword evidence="5 7" id="KW-0472">Membrane</keyword>
<organism evidence="9 10">
    <name type="scientific">Flavobacterium potami</name>
    <dbReference type="NCBI Taxonomy" id="2872310"/>
    <lineage>
        <taxon>Bacteria</taxon>
        <taxon>Pseudomonadati</taxon>
        <taxon>Bacteroidota</taxon>
        <taxon>Flavobacteriia</taxon>
        <taxon>Flavobacteriales</taxon>
        <taxon>Flavobacteriaceae</taxon>
        <taxon>Flavobacterium</taxon>
    </lineage>
</organism>
<evidence type="ECO:0000256" key="3">
    <source>
        <dbReference type="ARBA" id="ARBA00022452"/>
    </source>
</evidence>
<evidence type="ECO:0000313" key="10">
    <source>
        <dbReference type="Proteomes" id="UP001139366"/>
    </source>
</evidence>
<dbReference type="InterPro" id="IPR039426">
    <property type="entry name" value="TonB-dep_rcpt-like"/>
</dbReference>
<dbReference type="InterPro" id="IPR037066">
    <property type="entry name" value="Plug_dom_sf"/>
</dbReference>
<comment type="caution">
    <text evidence="9">The sequence shown here is derived from an EMBL/GenBank/DDBJ whole genome shotgun (WGS) entry which is preliminary data.</text>
</comment>
<comment type="similarity">
    <text evidence="7">Belongs to the TonB-dependent receptor family.</text>
</comment>
<evidence type="ECO:0000256" key="5">
    <source>
        <dbReference type="ARBA" id="ARBA00023136"/>
    </source>
</evidence>
<evidence type="ECO:0000256" key="4">
    <source>
        <dbReference type="ARBA" id="ARBA00022692"/>
    </source>
</evidence>
<dbReference type="RefSeq" id="WP_223708820.1">
    <property type="nucleotide sequence ID" value="NZ_JAINUY010000006.1"/>
</dbReference>
<evidence type="ECO:0000259" key="8">
    <source>
        <dbReference type="Pfam" id="PF07715"/>
    </source>
</evidence>
<dbReference type="Gene3D" id="2.60.40.10">
    <property type="entry name" value="Immunoglobulins"/>
    <property type="match status" value="1"/>
</dbReference>
<dbReference type="Gene3D" id="2.40.170.20">
    <property type="entry name" value="TonB-dependent receptor, beta-barrel domain"/>
    <property type="match status" value="1"/>
</dbReference>
<dbReference type="NCBIfam" id="TIGR04056">
    <property type="entry name" value="OMP_RagA_SusC"/>
    <property type="match status" value="1"/>
</dbReference>
<evidence type="ECO:0000256" key="6">
    <source>
        <dbReference type="ARBA" id="ARBA00023237"/>
    </source>
</evidence>
<proteinExistence type="inferred from homology"/>
<dbReference type="SUPFAM" id="SSF56935">
    <property type="entry name" value="Porins"/>
    <property type="match status" value="1"/>
</dbReference>
<dbReference type="InterPro" id="IPR036942">
    <property type="entry name" value="Beta-barrel_TonB_sf"/>
</dbReference>